<protein>
    <recommendedName>
        <fullName evidence="3">Asp23/Gls24 family envelope stress response protein</fullName>
    </recommendedName>
</protein>
<accession>C5C286</accession>
<name>C5C286_BEUC1</name>
<evidence type="ECO:0000313" key="2">
    <source>
        <dbReference type="Proteomes" id="UP000007962"/>
    </source>
</evidence>
<dbReference type="Proteomes" id="UP000007962">
    <property type="component" value="Chromosome"/>
</dbReference>
<reference evidence="1 2" key="1">
    <citation type="journal article" date="2009" name="Stand. Genomic Sci.">
        <title>Complete genome sequence of Beutenbergia cavernae type strain (HKI 0122).</title>
        <authorList>
            <person name="Land M."/>
            <person name="Pukall R."/>
            <person name="Abt B."/>
            <person name="Goker M."/>
            <person name="Rohde M."/>
            <person name="Glavina Del Rio T."/>
            <person name="Tice H."/>
            <person name="Copeland A."/>
            <person name="Cheng J.F."/>
            <person name="Lucas S."/>
            <person name="Chen F."/>
            <person name="Nolan M."/>
            <person name="Bruce D."/>
            <person name="Goodwin L."/>
            <person name="Pitluck S."/>
            <person name="Ivanova N."/>
            <person name="Mavromatis K."/>
            <person name="Ovchinnikova G."/>
            <person name="Pati A."/>
            <person name="Chen A."/>
            <person name="Palaniappan K."/>
            <person name="Hauser L."/>
            <person name="Chang Y.J."/>
            <person name="Jefferies C.C."/>
            <person name="Saunders E."/>
            <person name="Brettin T."/>
            <person name="Detter J.C."/>
            <person name="Han C."/>
            <person name="Chain P."/>
            <person name="Bristow J."/>
            <person name="Eisen J.A."/>
            <person name="Markowitz V."/>
            <person name="Hugenholtz P."/>
            <person name="Kyrpides N.C."/>
            <person name="Klenk H.P."/>
            <person name="Lapidus A."/>
        </authorList>
    </citation>
    <scope>NUCLEOTIDE SEQUENCE [LARGE SCALE GENOMIC DNA]</scope>
    <source>
        <strain evidence="2">ATCC BAA-8 / DSM 12333 / NBRC 16432</strain>
    </source>
</reference>
<keyword evidence="2" id="KW-1185">Reference proteome</keyword>
<dbReference type="OrthoDB" id="5193877at2"/>
<dbReference type="EMBL" id="CP001618">
    <property type="protein sequence ID" value="ACQ81711.1"/>
    <property type="molecule type" value="Genomic_DNA"/>
</dbReference>
<dbReference type="AlphaFoldDB" id="C5C286"/>
<dbReference type="HOGENOM" id="CLU_1747193_0_0_11"/>
<evidence type="ECO:0000313" key="1">
    <source>
        <dbReference type="EMBL" id="ACQ81711.1"/>
    </source>
</evidence>
<evidence type="ECO:0008006" key="3">
    <source>
        <dbReference type="Google" id="ProtNLM"/>
    </source>
</evidence>
<dbReference type="STRING" id="471853.Bcav_3469"/>
<organism evidence="1 2">
    <name type="scientific">Beutenbergia cavernae (strain ATCC BAA-8 / DSM 12333 / CCUG 43141 / JCM 11478 / NBRC 16432 / NCIMB 13614 / HKI 0122)</name>
    <dbReference type="NCBI Taxonomy" id="471853"/>
    <lineage>
        <taxon>Bacteria</taxon>
        <taxon>Bacillati</taxon>
        <taxon>Actinomycetota</taxon>
        <taxon>Actinomycetes</taxon>
        <taxon>Micrococcales</taxon>
        <taxon>Beutenbergiaceae</taxon>
        <taxon>Beutenbergia</taxon>
    </lineage>
</organism>
<dbReference type="KEGG" id="bcv:Bcav_3469"/>
<gene>
    <name evidence="1" type="ordered locus">Bcav_3469</name>
</gene>
<dbReference type="eggNOG" id="ENOG50332AQ">
    <property type="taxonomic scope" value="Bacteria"/>
</dbReference>
<proteinExistence type="predicted"/>
<dbReference type="RefSeq" id="WP_015883948.1">
    <property type="nucleotide sequence ID" value="NC_012669.1"/>
</dbReference>
<sequence>MSPRSDQTSRLAAATSMLREHTDDGWIHARPTVLERLRGAIRPSQELRGRTDDGDAYAVSASVVEQRLRHRVDDGERVAVSRTAFTADDDGRLTSVALHVVVRFGEPVLALGEDVRTIARAELERILGPHAGRAEILVDIAVTDVTDDPSDL</sequence>